<dbReference type="PANTHER" id="PTHR30346:SF0">
    <property type="entry name" value="HCA OPERON TRANSCRIPTIONAL ACTIVATOR HCAR"/>
    <property type="match status" value="1"/>
</dbReference>
<dbReference type="GO" id="GO:0032993">
    <property type="term" value="C:protein-DNA complex"/>
    <property type="evidence" value="ECO:0007669"/>
    <property type="project" value="TreeGrafter"/>
</dbReference>
<dbReference type="RefSeq" id="WP_012799586.1">
    <property type="nucleotide sequence ID" value="NC_013165.1"/>
</dbReference>
<evidence type="ECO:0000256" key="3">
    <source>
        <dbReference type="ARBA" id="ARBA00023125"/>
    </source>
</evidence>
<dbReference type="Gene3D" id="3.40.190.290">
    <property type="match status" value="1"/>
</dbReference>
<keyword evidence="2" id="KW-0805">Transcription regulation</keyword>
<dbReference type="Proteomes" id="UP000002026">
    <property type="component" value="Chromosome"/>
</dbReference>
<protein>
    <submittedName>
        <fullName evidence="6">Transcriptional regulator</fullName>
    </submittedName>
</protein>
<evidence type="ECO:0000256" key="2">
    <source>
        <dbReference type="ARBA" id="ARBA00023015"/>
    </source>
</evidence>
<keyword evidence="7" id="KW-1185">Reference proteome</keyword>
<dbReference type="SUPFAM" id="SSF53850">
    <property type="entry name" value="Periplasmic binding protein-like II"/>
    <property type="match status" value="1"/>
</dbReference>
<dbReference type="AlphaFoldDB" id="C7N2I0"/>
<keyword evidence="4" id="KW-0804">Transcription</keyword>
<dbReference type="CDD" id="cd05466">
    <property type="entry name" value="PBP2_LTTR_substrate"/>
    <property type="match status" value="1"/>
</dbReference>
<dbReference type="InterPro" id="IPR005119">
    <property type="entry name" value="LysR_subst-bd"/>
</dbReference>
<sequence length="225" mass="24798">MPLIRAFVQSGRNIAEHAATIKGLVEGNIAIGTYFSIAAQWLPSVIRAFQDDHPGVSISMVEAGNAELAHLMAESRIDCCFTNRRLATGDWVPLASGSIVAWIPTDWPEAELDAFPLDQMENKPFIMPLPGNKNDVETLIAEHRIHVDERFTANDGYTAWRMMEQGLGMSLNNSLMGCTWQGDVRVMSLDPPQEIELGVSVPYLQAASPATRAFIEYATRIVPTL</sequence>
<dbReference type="Pfam" id="PF03466">
    <property type="entry name" value="LysR_substrate"/>
    <property type="match status" value="1"/>
</dbReference>
<proteinExistence type="inferred from homology"/>
<reference evidence="6 7" key="1">
    <citation type="journal article" date="2009" name="Stand. Genomic Sci.">
        <title>Complete genome sequence of Slackia heliotrinireducens type strain (RHS 1).</title>
        <authorList>
            <person name="Pukall R."/>
            <person name="Lapidus A."/>
            <person name="Nolan M."/>
            <person name="Copeland A."/>
            <person name="Glavina Del Rio T."/>
            <person name="Lucas S."/>
            <person name="Chen F."/>
            <person name="Tice H."/>
            <person name="Cheng J.F."/>
            <person name="Chertkov O."/>
            <person name="Bruce D."/>
            <person name="Goodwin L."/>
            <person name="Kuske C."/>
            <person name="Brettin T."/>
            <person name="Detter J.C."/>
            <person name="Han C."/>
            <person name="Pitluck S."/>
            <person name="Pati A."/>
            <person name="Mavrommatis K."/>
            <person name="Ivanova N."/>
            <person name="Ovchinnikova G."/>
            <person name="Chen A."/>
            <person name="Palaniappan K."/>
            <person name="Schneider S."/>
            <person name="Rohde M."/>
            <person name="Chain P."/>
            <person name="D'haeseleer P."/>
            <person name="Goker M."/>
            <person name="Bristow J."/>
            <person name="Eisen J.A."/>
            <person name="Markowitz V."/>
            <person name="Kyrpides N.C."/>
            <person name="Klenk H.P."/>
            <person name="Hugenholtz P."/>
        </authorList>
    </citation>
    <scope>NUCLEOTIDE SEQUENCE [LARGE SCALE GENOMIC DNA]</scope>
    <source>
        <strain evidence="7">ATCC 29202 / DSM 20476 / NCTC 11029 / RHS 1</strain>
    </source>
</reference>
<comment type="similarity">
    <text evidence="1">Belongs to the LysR transcriptional regulatory family.</text>
</comment>
<dbReference type="PANTHER" id="PTHR30346">
    <property type="entry name" value="TRANSCRIPTIONAL DUAL REGULATOR HCAR-RELATED"/>
    <property type="match status" value="1"/>
</dbReference>
<dbReference type="HOGENOM" id="CLU_039613_6_2_11"/>
<evidence type="ECO:0000256" key="4">
    <source>
        <dbReference type="ARBA" id="ARBA00023163"/>
    </source>
</evidence>
<name>C7N2I0_SLAHD</name>
<dbReference type="EMBL" id="CP001684">
    <property type="protein sequence ID" value="ACV23488.1"/>
    <property type="molecule type" value="Genomic_DNA"/>
</dbReference>
<dbReference type="eggNOG" id="COG0583">
    <property type="taxonomic scope" value="Bacteria"/>
</dbReference>
<keyword evidence="3" id="KW-0238">DNA-binding</keyword>
<evidence type="ECO:0000256" key="1">
    <source>
        <dbReference type="ARBA" id="ARBA00009437"/>
    </source>
</evidence>
<gene>
    <name evidence="6" type="ordered locus">Shel_24800</name>
</gene>
<organism evidence="6 7">
    <name type="scientific">Slackia heliotrinireducens (strain ATCC 29202 / DSM 20476 / NCTC 11029 / RHS 1)</name>
    <name type="common">Peptococcus heliotrinreducens</name>
    <dbReference type="NCBI Taxonomy" id="471855"/>
    <lineage>
        <taxon>Bacteria</taxon>
        <taxon>Bacillati</taxon>
        <taxon>Actinomycetota</taxon>
        <taxon>Coriobacteriia</taxon>
        <taxon>Eggerthellales</taxon>
        <taxon>Eggerthellaceae</taxon>
        <taxon>Slackia</taxon>
    </lineage>
</organism>
<dbReference type="KEGG" id="shi:Shel_24800"/>
<dbReference type="GO" id="GO:0003700">
    <property type="term" value="F:DNA-binding transcription factor activity"/>
    <property type="evidence" value="ECO:0007669"/>
    <property type="project" value="TreeGrafter"/>
</dbReference>
<feature type="domain" description="LysR substrate-binding" evidence="5">
    <location>
        <begin position="24"/>
        <end position="219"/>
    </location>
</feature>
<dbReference type="GO" id="GO:0003677">
    <property type="term" value="F:DNA binding"/>
    <property type="evidence" value="ECO:0007669"/>
    <property type="project" value="UniProtKB-KW"/>
</dbReference>
<evidence type="ECO:0000313" key="7">
    <source>
        <dbReference type="Proteomes" id="UP000002026"/>
    </source>
</evidence>
<accession>C7N2I0</accession>
<evidence type="ECO:0000313" key="6">
    <source>
        <dbReference type="EMBL" id="ACV23488.1"/>
    </source>
</evidence>
<evidence type="ECO:0000259" key="5">
    <source>
        <dbReference type="Pfam" id="PF03466"/>
    </source>
</evidence>